<evidence type="ECO:0000313" key="1">
    <source>
        <dbReference type="EMBL" id="CAI2374160.1"/>
    </source>
</evidence>
<sequence length="297" mass="33930">MSRSRSQGNFGMLSFQSMSRNHFVHSPRVTSSYSTSQSSFNKIPTFTNTALRVSKIPLHEMFKKHIGINKGSILPENMYHPPKSQASLLKSPSYRFPKTKNKSFIHLMEKHGKAVPGPSDYEKPMKWINNTARDLGKGVKRVTVIDQIYKEKKKIPSPSDYETLRKYKSKITAFDKANGFNFLSETEHLAQRNPSPDQYKPEEKWVTKKVPQYKIVKSKENKMNWKPVKTTGASVGLYSTTSHLVLPKSPRTVFAKEKLKSVIQGMSLKKKKVPGVGEYTINPCYDKISRPMRTSRV</sequence>
<proteinExistence type="predicted"/>
<evidence type="ECO:0000313" key="2">
    <source>
        <dbReference type="Proteomes" id="UP001295684"/>
    </source>
</evidence>
<dbReference type="EMBL" id="CAMPGE010015546">
    <property type="protein sequence ID" value="CAI2374160.1"/>
    <property type="molecule type" value="Genomic_DNA"/>
</dbReference>
<dbReference type="AlphaFoldDB" id="A0AAD1XK27"/>
<reference evidence="1" key="1">
    <citation type="submission" date="2023-07" db="EMBL/GenBank/DDBJ databases">
        <authorList>
            <consortium name="AG Swart"/>
            <person name="Singh M."/>
            <person name="Singh A."/>
            <person name="Seah K."/>
            <person name="Emmerich C."/>
        </authorList>
    </citation>
    <scope>NUCLEOTIDE SEQUENCE</scope>
    <source>
        <strain evidence="1">DP1</strain>
    </source>
</reference>
<keyword evidence="2" id="KW-1185">Reference proteome</keyword>
<accession>A0AAD1XK27</accession>
<gene>
    <name evidence="1" type="ORF">ECRASSUSDP1_LOCUS15512</name>
</gene>
<protein>
    <submittedName>
        <fullName evidence="1">Uncharacterized protein</fullName>
    </submittedName>
</protein>
<organism evidence="1 2">
    <name type="scientific">Euplotes crassus</name>
    <dbReference type="NCBI Taxonomy" id="5936"/>
    <lineage>
        <taxon>Eukaryota</taxon>
        <taxon>Sar</taxon>
        <taxon>Alveolata</taxon>
        <taxon>Ciliophora</taxon>
        <taxon>Intramacronucleata</taxon>
        <taxon>Spirotrichea</taxon>
        <taxon>Hypotrichia</taxon>
        <taxon>Euplotida</taxon>
        <taxon>Euplotidae</taxon>
        <taxon>Moneuplotes</taxon>
    </lineage>
</organism>
<dbReference type="Proteomes" id="UP001295684">
    <property type="component" value="Unassembled WGS sequence"/>
</dbReference>
<comment type="caution">
    <text evidence="1">The sequence shown here is derived from an EMBL/GenBank/DDBJ whole genome shotgun (WGS) entry which is preliminary data.</text>
</comment>
<name>A0AAD1XK27_EUPCR</name>